<comment type="caution">
    <text evidence="1">The sequence shown here is derived from an EMBL/GenBank/DDBJ whole genome shotgun (WGS) entry which is preliminary data.</text>
</comment>
<evidence type="ECO:0000313" key="1">
    <source>
        <dbReference type="EMBL" id="GAV91384.1"/>
    </source>
</evidence>
<organism evidence="1 2">
    <name type="scientific">Cephalotus follicularis</name>
    <name type="common">Albany pitcher plant</name>
    <dbReference type="NCBI Taxonomy" id="3775"/>
    <lineage>
        <taxon>Eukaryota</taxon>
        <taxon>Viridiplantae</taxon>
        <taxon>Streptophyta</taxon>
        <taxon>Embryophyta</taxon>
        <taxon>Tracheophyta</taxon>
        <taxon>Spermatophyta</taxon>
        <taxon>Magnoliopsida</taxon>
        <taxon>eudicotyledons</taxon>
        <taxon>Gunneridae</taxon>
        <taxon>Pentapetalae</taxon>
        <taxon>rosids</taxon>
        <taxon>fabids</taxon>
        <taxon>Oxalidales</taxon>
        <taxon>Cephalotaceae</taxon>
        <taxon>Cephalotus</taxon>
    </lineage>
</organism>
<protein>
    <submittedName>
        <fullName evidence="1">Uncharacterized protein</fullName>
    </submittedName>
</protein>
<reference evidence="2" key="1">
    <citation type="submission" date="2016-04" db="EMBL/GenBank/DDBJ databases">
        <title>Cephalotus genome sequencing.</title>
        <authorList>
            <person name="Fukushima K."/>
            <person name="Hasebe M."/>
            <person name="Fang X."/>
        </authorList>
    </citation>
    <scope>NUCLEOTIDE SEQUENCE [LARGE SCALE GENOMIC DNA]</scope>
    <source>
        <strain evidence="2">cv. St1</strain>
    </source>
</reference>
<evidence type="ECO:0000313" key="2">
    <source>
        <dbReference type="Proteomes" id="UP000187406"/>
    </source>
</evidence>
<keyword evidence="2" id="KW-1185">Reference proteome</keyword>
<accession>A0A1Q3DFX8</accession>
<feature type="non-terminal residue" evidence="1">
    <location>
        <position position="1"/>
    </location>
</feature>
<gene>
    <name evidence="1" type="ORF">CFOL_v3_34779</name>
</gene>
<dbReference type="EMBL" id="BDDD01007362">
    <property type="protein sequence ID" value="GAV91384.1"/>
    <property type="molecule type" value="Genomic_DNA"/>
</dbReference>
<sequence>IFVYFTKPLYTHSKICFIFQKISKRYCQ</sequence>
<dbReference type="AlphaFoldDB" id="A0A1Q3DFX8"/>
<name>A0A1Q3DFX8_CEPFO</name>
<proteinExistence type="predicted"/>
<dbReference type="Proteomes" id="UP000187406">
    <property type="component" value="Unassembled WGS sequence"/>
</dbReference>